<keyword evidence="2" id="KW-1185">Reference proteome</keyword>
<dbReference type="Proteomes" id="UP000265520">
    <property type="component" value="Unassembled WGS sequence"/>
</dbReference>
<accession>A0A392W9J5</accession>
<reference evidence="1 2" key="1">
    <citation type="journal article" date="2018" name="Front. Plant Sci.">
        <title>Red Clover (Trifolium pratense) and Zigzag Clover (T. medium) - A Picture of Genomic Similarities and Differences.</title>
        <authorList>
            <person name="Dluhosova J."/>
            <person name="Istvanek J."/>
            <person name="Nedelnik J."/>
            <person name="Repkova J."/>
        </authorList>
    </citation>
    <scope>NUCLEOTIDE SEQUENCE [LARGE SCALE GENOMIC DNA]</scope>
    <source>
        <strain evidence="2">cv. 10/8</strain>
        <tissue evidence="1">Leaf</tissue>
    </source>
</reference>
<name>A0A392W9J5_9FABA</name>
<sequence length="54" mass="5900">MAGECRGLLLDIILQPNNSDQWLWTHDVGGGYSVRGAYHLLTTMNPPGVDITSD</sequence>
<organism evidence="1 2">
    <name type="scientific">Trifolium medium</name>
    <dbReference type="NCBI Taxonomy" id="97028"/>
    <lineage>
        <taxon>Eukaryota</taxon>
        <taxon>Viridiplantae</taxon>
        <taxon>Streptophyta</taxon>
        <taxon>Embryophyta</taxon>
        <taxon>Tracheophyta</taxon>
        <taxon>Spermatophyta</taxon>
        <taxon>Magnoliopsida</taxon>
        <taxon>eudicotyledons</taxon>
        <taxon>Gunneridae</taxon>
        <taxon>Pentapetalae</taxon>
        <taxon>rosids</taxon>
        <taxon>fabids</taxon>
        <taxon>Fabales</taxon>
        <taxon>Fabaceae</taxon>
        <taxon>Papilionoideae</taxon>
        <taxon>50 kb inversion clade</taxon>
        <taxon>NPAAA clade</taxon>
        <taxon>Hologalegina</taxon>
        <taxon>IRL clade</taxon>
        <taxon>Trifolieae</taxon>
        <taxon>Trifolium</taxon>
    </lineage>
</organism>
<evidence type="ECO:0000313" key="2">
    <source>
        <dbReference type="Proteomes" id="UP000265520"/>
    </source>
</evidence>
<proteinExistence type="predicted"/>
<comment type="caution">
    <text evidence="1">The sequence shown here is derived from an EMBL/GenBank/DDBJ whole genome shotgun (WGS) entry which is preliminary data.</text>
</comment>
<protein>
    <submittedName>
        <fullName evidence="1">Uncharacterized protein</fullName>
    </submittedName>
</protein>
<feature type="non-terminal residue" evidence="1">
    <location>
        <position position="54"/>
    </location>
</feature>
<dbReference type="AlphaFoldDB" id="A0A392W9J5"/>
<evidence type="ECO:0000313" key="1">
    <source>
        <dbReference type="EMBL" id="MCI97304.1"/>
    </source>
</evidence>
<dbReference type="EMBL" id="LXQA011439655">
    <property type="protein sequence ID" value="MCI97304.1"/>
    <property type="molecule type" value="Genomic_DNA"/>
</dbReference>